<dbReference type="GO" id="GO:0043025">
    <property type="term" value="C:neuronal cell body"/>
    <property type="evidence" value="ECO:0007669"/>
    <property type="project" value="TreeGrafter"/>
</dbReference>
<reference evidence="1 2" key="1">
    <citation type="journal article" date="2015" name="Genome Biol.">
        <title>Comparative genomics of Steinernema reveals deeply conserved gene regulatory networks.</title>
        <authorList>
            <person name="Dillman A.R."/>
            <person name="Macchietto M."/>
            <person name="Porter C.F."/>
            <person name="Rogers A."/>
            <person name="Williams B."/>
            <person name="Antoshechkin I."/>
            <person name="Lee M.M."/>
            <person name="Goodwin Z."/>
            <person name="Lu X."/>
            <person name="Lewis E.E."/>
            <person name="Goodrich-Blair H."/>
            <person name="Stock S.P."/>
            <person name="Adams B.J."/>
            <person name="Sternberg P.W."/>
            <person name="Mortazavi A."/>
        </authorList>
    </citation>
    <scope>NUCLEOTIDE SEQUENCE [LARGE SCALE GENOMIC DNA]</scope>
    <source>
        <strain evidence="1 2">ALL</strain>
    </source>
</reference>
<protein>
    <recommendedName>
        <fullName evidence="3">Protein quiver</fullName>
    </recommendedName>
</protein>
<evidence type="ECO:0008006" key="3">
    <source>
        <dbReference type="Google" id="ProtNLM"/>
    </source>
</evidence>
<organism evidence="1 2">
    <name type="scientific">Steinernema carpocapsae</name>
    <name type="common">Entomopathogenic nematode</name>
    <dbReference type="NCBI Taxonomy" id="34508"/>
    <lineage>
        <taxon>Eukaryota</taxon>
        <taxon>Metazoa</taxon>
        <taxon>Ecdysozoa</taxon>
        <taxon>Nematoda</taxon>
        <taxon>Chromadorea</taxon>
        <taxon>Rhabditida</taxon>
        <taxon>Tylenchina</taxon>
        <taxon>Panagrolaimomorpha</taxon>
        <taxon>Strongyloidoidea</taxon>
        <taxon>Steinernematidae</taxon>
        <taxon>Steinernema</taxon>
    </lineage>
</organism>
<reference evidence="1 2" key="2">
    <citation type="journal article" date="2019" name="G3 (Bethesda)">
        <title>Hybrid Assembly of the Genome of the Entomopathogenic Nematode Steinernema carpocapsae Identifies the X-Chromosome.</title>
        <authorList>
            <person name="Serra L."/>
            <person name="Macchietto M."/>
            <person name="Macias-Munoz A."/>
            <person name="McGill C.J."/>
            <person name="Rodriguez I.M."/>
            <person name="Rodriguez B."/>
            <person name="Murad R."/>
            <person name="Mortazavi A."/>
        </authorList>
    </citation>
    <scope>NUCLEOTIDE SEQUENCE [LARGE SCALE GENOMIC DNA]</scope>
    <source>
        <strain evidence="1 2">ALL</strain>
    </source>
</reference>
<gene>
    <name evidence="1" type="ORF">L596_002560</name>
</gene>
<evidence type="ECO:0000313" key="2">
    <source>
        <dbReference type="Proteomes" id="UP000298663"/>
    </source>
</evidence>
<dbReference type="OrthoDB" id="5806302at2759"/>
<evidence type="ECO:0000313" key="1">
    <source>
        <dbReference type="EMBL" id="TMS35093.1"/>
    </source>
</evidence>
<dbReference type="PANTHER" id="PTHR34722">
    <property type="entry name" value="HOMOLOG OF ODR-2 (TWO)-RELATED"/>
    <property type="match status" value="1"/>
</dbReference>
<comment type="caution">
    <text evidence="1">The sequence shown here is derived from an EMBL/GenBank/DDBJ whole genome shotgun (WGS) entry which is preliminary data.</text>
</comment>
<dbReference type="AlphaFoldDB" id="A0A4V6I7Q8"/>
<dbReference type="EMBL" id="CM016762">
    <property type="protein sequence ID" value="TMS35093.1"/>
    <property type="molecule type" value="Genomic_DNA"/>
</dbReference>
<dbReference type="InterPro" id="IPR010558">
    <property type="entry name" value="Ly-6-related"/>
</dbReference>
<accession>A0A4V6I7Q8</accession>
<keyword evidence="2" id="KW-1185">Reference proteome</keyword>
<sequence>MMRVDYVNPIMALFMQPLPIHTLFEDKHFFAFLGSLHGGPIVLSAFRIPSDSLILLRAGSQVGVYPKPTNIYATPLFPPPNSSSLPQAPERATFPARFLLFKIYTFRACDSRTNSLKLSSFCRSGGNETRENAVGRCGRRRGINTTICTVDAWFSAYLMKQTFQSTLALLLMVLVQEIYGRIRTNRCYSCMSPLYEELFREGIMSRYFYEPKNFTSQCDDPMNPEMIGMVPCRTICLTLTQDFVVMGRKTGRRLTMRGCSTSLNRLGFFNRTIAMFDRYDICRDVKVSDLFRYETETSSSREIVHVCSCLGDRCNAATAGSIRRSAAFSLSAVVIATFLVHNCLFS</sequence>
<dbReference type="EMBL" id="AZBU02000001">
    <property type="protein sequence ID" value="TMS35093.1"/>
    <property type="molecule type" value="Genomic_DNA"/>
</dbReference>
<dbReference type="Pfam" id="PF06579">
    <property type="entry name" value="Ly-6_related"/>
    <property type="match status" value="1"/>
</dbReference>
<dbReference type="PANTHER" id="PTHR34722:SF8">
    <property type="entry name" value="HOMOLOG OF ODR-2 (TWO)"/>
    <property type="match status" value="1"/>
</dbReference>
<proteinExistence type="predicted"/>
<name>A0A4V6I7Q8_STECR</name>
<dbReference type="Proteomes" id="UP000298663">
    <property type="component" value="Chromosome X"/>
</dbReference>
<dbReference type="GO" id="GO:0030424">
    <property type="term" value="C:axon"/>
    <property type="evidence" value="ECO:0007669"/>
    <property type="project" value="TreeGrafter"/>
</dbReference>
<dbReference type="GO" id="GO:1990834">
    <property type="term" value="P:response to odorant"/>
    <property type="evidence" value="ECO:0007669"/>
    <property type="project" value="TreeGrafter"/>
</dbReference>
<dbReference type="GO" id="GO:0042048">
    <property type="term" value="P:olfactory behavior"/>
    <property type="evidence" value="ECO:0007669"/>
    <property type="project" value="TreeGrafter"/>
</dbReference>